<name>A0A0H3MY17_MYCLB</name>
<reference evidence="1 2" key="1">
    <citation type="journal article" date="2009" name="Nat. Genet.">
        <title>Comparative genomic and phylogeographic analysis of Mycobacterium leprae.</title>
        <authorList>
            <person name="Monot M."/>
            <person name="Honore N."/>
            <person name="Garnier T."/>
            <person name="Zidane N."/>
            <person name="Sherafi D."/>
            <person name="Paniz-Mondolfi A."/>
            <person name="Matsuoka M."/>
            <person name="Taylor G.M."/>
            <person name="Donoghue H.D."/>
            <person name="Bouwman A."/>
            <person name="Mays S."/>
            <person name="Watson C."/>
            <person name="Lockwood D."/>
            <person name="Khamispour A."/>
            <person name="Dowlati Y."/>
            <person name="Jianping S."/>
            <person name="Rea T.H."/>
            <person name="Vera-Cabrera L."/>
            <person name="Stefani M.M."/>
            <person name="Banu S."/>
            <person name="Macdonald M."/>
            <person name="Sapkota B.R."/>
            <person name="Spencer J.S."/>
            <person name="Thomas J."/>
            <person name="Harshman K."/>
            <person name="Singh P."/>
            <person name="Busso P."/>
            <person name="Gattiker A."/>
            <person name="Rougemont J."/>
            <person name="Brennan P.J."/>
            <person name="Cole S.T."/>
        </authorList>
    </citation>
    <scope>NUCLEOTIDE SEQUENCE [LARGE SCALE GENOMIC DNA]</scope>
    <source>
        <strain evidence="2">Br4923</strain>
    </source>
</reference>
<protein>
    <submittedName>
        <fullName evidence="1">Uncharacterized protein</fullName>
    </submittedName>
</protein>
<evidence type="ECO:0000313" key="1">
    <source>
        <dbReference type="EMBL" id="CAR70245.1"/>
    </source>
</evidence>
<dbReference type="HOGENOM" id="CLU_2899365_0_0_11"/>
<proteinExistence type="predicted"/>
<dbReference type="KEGG" id="mlb:MLBr00152"/>
<organism evidence="1 2">
    <name type="scientific">Mycobacterium leprae (strain Br4923)</name>
    <dbReference type="NCBI Taxonomy" id="561304"/>
    <lineage>
        <taxon>Bacteria</taxon>
        <taxon>Bacillati</taxon>
        <taxon>Actinomycetota</taxon>
        <taxon>Actinomycetes</taxon>
        <taxon>Mycobacteriales</taxon>
        <taxon>Mycobacteriaceae</taxon>
        <taxon>Mycobacterium</taxon>
    </lineage>
</organism>
<dbReference type="EMBL" id="FM211192">
    <property type="protein sequence ID" value="CAR70245.1"/>
    <property type="molecule type" value="Genomic_DNA"/>
</dbReference>
<evidence type="ECO:0000313" key="2">
    <source>
        <dbReference type="Proteomes" id="UP000006900"/>
    </source>
</evidence>
<sequence>MRLHKFNLDNNIGIVRKHMTGVQQQHMAQANRSTDQGNNAMAGCLADCPGAFSERSASFTLG</sequence>
<dbReference type="Proteomes" id="UP000006900">
    <property type="component" value="Chromosome"/>
</dbReference>
<accession>A0A0H3MY17</accession>
<gene>
    <name evidence="1" type="ordered locus">MLBr00152</name>
</gene>
<dbReference type="AlphaFoldDB" id="A0A0H3MY17"/>